<organism evidence="5 6">
    <name type="scientific">Tropicimonas omnivorans</name>
    <dbReference type="NCBI Taxonomy" id="3075590"/>
    <lineage>
        <taxon>Bacteria</taxon>
        <taxon>Pseudomonadati</taxon>
        <taxon>Pseudomonadota</taxon>
        <taxon>Alphaproteobacteria</taxon>
        <taxon>Rhodobacterales</taxon>
        <taxon>Roseobacteraceae</taxon>
        <taxon>Tropicimonas</taxon>
    </lineage>
</organism>
<comment type="function">
    <text evidence="3">Probably deamidates glutamine residues to glutamate on methyl-accepting chemotaxis receptors (MCPs), playing an important role in chemotaxis.</text>
</comment>
<feature type="region of interest" description="Disordered" evidence="4">
    <location>
        <begin position="151"/>
        <end position="173"/>
    </location>
</feature>
<keyword evidence="6" id="KW-1185">Reference proteome</keyword>
<dbReference type="RefSeq" id="WP_311692924.1">
    <property type="nucleotide sequence ID" value="NZ_JAVRHL010000003.1"/>
</dbReference>
<dbReference type="HAMAP" id="MF_01440">
    <property type="entry name" value="CheD"/>
    <property type="match status" value="1"/>
</dbReference>
<sequence>MSLAASPGRLITVVQGGHAVSSDPGAIITTVLGSCVATCLHDPLAGVGGLNHILLPEQQGDDGARLGACMMEVLINALLRKGAAKHRLEAKLFGGARMVAGLSDIGERNVAFATDFLAREGIVCRSSCTGGTSGRRLRFWPVTGKLQQKRISEPVPVKAPPPRPRDQGRVELF</sequence>
<evidence type="ECO:0000256" key="4">
    <source>
        <dbReference type="SAM" id="MobiDB-lite"/>
    </source>
</evidence>
<evidence type="ECO:0000313" key="5">
    <source>
        <dbReference type="EMBL" id="MDT0683933.1"/>
    </source>
</evidence>
<dbReference type="InterPro" id="IPR005659">
    <property type="entry name" value="Chemorcpt_Glu_NH3ase_CheD"/>
</dbReference>
<dbReference type="InterPro" id="IPR038592">
    <property type="entry name" value="CheD-like_sf"/>
</dbReference>
<evidence type="ECO:0000256" key="3">
    <source>
        <dbReference type="HAMAP-Rule" id="MF_01440"/>
    </source>
</evidence>
<keyword evidence="1 3" id="KW-0145">Chemotaxis</keyword>
<dbReference type="InterPro" id="IPR011324">
    <property type="entry name" value="Cytotoxic_necrot_fac-like_cat"/>
</dbReference>
<dbReference type="EC" id="3.5.1.44" evidence="3"/>
<evidence type="ECO:0000313" key="6">
    <source>
        <dbReference type="Proteomes" id="UP001265259"/>
    </source>
</evidence>
<name>A0ABU3DJP0_9RHOB</name>
<dbReference type="Proteomes" id="UP001265259">
    <property type="component" value="Unassembled WGS sequence"/>
</dbReference>
<dbReference type="SUPFAM" id="SSF64438">
    <property type="entry name" value="CNF1/YfiH-like putative cysteine hydrolases"/>
    <property type="match status" value="1"/>
</dbReference>
<proteinExistence type="inferred from homology"/>
<dbReference type="EMBL" id="JAVRHL010000003">
    <property type="protein sequence ID" value="MDT0683933.1"/>
    <property type="molecule type" value="Genomic_DNA"/>
</dbReference>
<keyword evidence="2 3" id="KW-0378">Hydrolase</keyword>
<dbReference type="Gene3D" id="3.30.1330.200">
    <property type="match status" value="1"/>
</dbReference>
<accession>A0ABU3DJP0</accession>
<comment type="catalytic activity">
    <reaction evidence="3">
        <text>L-glutaminyl-[protein] + H2O = L-glutamyl-[protein] + NH4(+)</text>
        <dbReference type="Rhea" id="RHEA:16441"/>
        <dbReference type="Rhea" id="RHEA-COMP:10207"/>
        <dbReference type="Rhea" id="RHEA-COMP:10208"/>
        <dbReference type="ChEBI" id="CHEBI:15377"/>
        <dbReference type="ChEBI" id="CHEBI:28938"/>
        <dbReference type="ChEBI" id="CHEBI:29973"/>
        <dbReference type="ChEBI" id="CHEBI:30011"/>
        <dbReference type="EC" id="3.5.1.44"/>
    </reaction>
</comment>
<dbReference type="Pfam" id="PF03975">
    <property type="entry name" value="CheD"/>
    <property type="match status" value="1"/>
</dbReference>
<feature type="compositionally biased region" description="Basic and acidic residues" evidence="4">
    <location>
        <begin position="163"/>
        <end position="173"/>
    </location>
</feature>
<dbReference type="PANTHER" id="PTHR35147">
    <property type="entry name" value="CHEMORECEPTOR GLUTAMINE DEAMIDASE CHED-RELATED"/>
    <property type="match status" value="1"/>
</dbReference>
<protein>
    <recommendedName>
        <fullName evidence="3">Probable chemoreceptor glutamine deamidase CheD</fullName>
        <ecNumber evidence="3">3.5.1.44</ecNumber>
    </recommendedName>
</protein>
<gene>
    <name evidence="3" type="primary">cheD</name>
    <name evidence="5" type="ORF">RM543_14680</name>
</gene>
<reference evidence="5 6" key="1">
    <citation type="submission" date="2023-09" db="EMBL/GenBank/DDBJ databases">
        <authorList>
            <person name="Rey-Velasco X."/>
        </authorList>
    </citation>
    <scope>NUCLEOTIDE SEQUENCE [LARGE SCALE GENOMIC DNA]</scope>
    <source>
        <strain evidence="5 6">F158</strain>
    </source>
</reference>
<evidence type="ECO:0000256" key="2">
    <source>
        <dbReference type="ARBA" id="ARBA00022801"/>
    </source>
</evidence>
<comment type="similarity">
    <text evidence="3">Belongs to the CheD family.</text>
</comment>
<dbReference type="PANTHER" id="PTHR35147:SF3">
    <property type="entry name" value="CHEMORECEPTOR GLUTAMINE DEAMIDASE CHED 1-RELATED"/>
    <property type="match status" value="1"/>
</dbReference>
<comment type="caution">
    <text evidence="5">The sequence shown here is derived from an EMBL/GenBank/DDBJ whole genome shotgun (WGS) entry which is preliminary data.</text>
</comment>
<dbReference type="CDD" id="cd16352">
    <property type="entry name" value="CheD"/>
    <property type="match status" value="1"/>
</dbReference>
<evidence type="ECO:0000256" key="1">
    <source>
        <dbReference type="ARBA" id="ARBA00022500"/>
    </source>
</evidence>